<feature type="compositionally biased region" description="Basic and acidic residues" evidence="2">
    <location>
        <begin position="32"/>
        <end position="47"/>
    </location>
</feature>
<evidence type="ECO:0000313" key="4">
    <source>
        <dbReference type="Proteomes" id="UP000310158"/>
    </source>
</evidence>
<reference evidence="3 4" key="1">
    <citation type="submission" date="2019-02" db="EMBL/GenBank/DDBJ databases">
        <title>Genome sequencing of the rare red list fungi Bondarzewia mesenterica.</title>
        <authorList>
            <person name="Buettner E."/>
            <person name="Kellner H."/>
        </authorList>
    </citation>
    <scope>NUCLEOTIDE SEQUENCE [LARGE SCALE GENOMIC DNA]</scope>
    <source>
        <strain evidence="3 4">DSM 108281</strain>
    </source>
</reference>
<feature type="coiled-coil region" evidence="1">
    <location>
        <begin position="447"/>
        <end position="484"/>
    </location>
</feature>
<dbReference type="Proteomes" id="UP000310158">
    <property type="component" value="Unassembled WGS sequence"/>
</dbReference>
<dbReference type="InterPro" id="IPR013865">
    <property type="entry name" value="FAM32A"/>
</dbReference>
<evidence type="ECO:0000256" key="2">
    <source>
        <dbReference type="SAM" id="MobiDB-lite"/>
    </source>
</evidence>
<keyword evidence="4" id="KW-1185">Reference proteome</keyword>
<keyword evidence="1" id="KW-0175">Coiled coil</keyword>
<protein>
    <recommendedName>
        <fullName evidence="5">WHIM1 domain-containing protein</fullName>
    </recommendedName>
</protein>
<feature type="region of interest" description="Disordered" evidence="2">
    <location>
        <begin position="1"/>
        <end position="83"/>
    </location>
</feature>
<sequence length="713" mass="80113">MSDYDFRPGGSLKLKKGVAEGGITKKKKKSKPKGDKDSKQDHVKDDSPVLGSPEGSDRNSPALGSTSSERKTEAERRFQEVQRKRLAERVKKLATKTHKDRVHEFNAKLESLSEHHDIPKVIIPLLVLSTIIAVSMHRPAQRRHIFRAMPRKELPPAEKKGHVCPPSDAKHPRDRWESLFVYSFICKFTQLRSKVEGLESPTDFEEALLSHEPHPVMTQILTRFVLNLRPQARNISERIIARSADQISSTVSAVLADYFKSSERTVFWDDTLKANVDPFQGFGGGFFAAHWDLKVRVPAGHRLACAKRGPRCMQLKVLRQLVELQLTHGSEIKEKIDYAWGVVHNKHKKKEHADPPPLDPSDPFSMENLQFNPIGQDIRRRRYWVVDDSPRVYTSTNPWKVTATIKAVSTTREEYVNLVEELKSASPDEAKEGERRTKMELAHIALLKFLEGRLESIDHEIARVQKARKKIEQRNLLLAQAEIRQTRTRRQTRRPDYVYYGAEDDEDDQDAEDNYQEDDTYEEQLDEGNYSRSDSASGSTSRVPTESARRRSTRTTVINGNGKRAAADSWSGWRGERRSVRLGAPPEVLLDEPHPKRARTEESTISVVSEHLGDGNSPDSNVPRVKHSGAAAVKPTEVVVEQLAGRKKSKFWYYAVEPIPAPAPESPVSSTSNWAAENGQTGSGHADAPDGGSGLRLNGLEGSLSPAPSMDDS</sequence>
<proteinExistence type="predicted"/>
<accession>A0A4S4LN53</accession>
<gene>
    <name evidence="3" type="ORF">EW146_g6651</name>
</gene>
<evidence type="ECO:0000256" key="1">
    <source>
        <dbReference type="SAM" id="Coils"/>
    </source>
</evidence>
<dbReference type="OrthoDB" id="205403at2759"/>
<feature type="region of interest" description="Disordered" evidence="2">
    <location>
        <begin position="610"/>
        <end position="629"/>
    </location>
</feature>
<feature type="compositionally biased region" description="Polar residues" evidence="2">
    <location>
        <begin position="58"/>
        <end position="67"/>
    </location>
</feature>
<evidence type="ECO:0000313" key="3">
    <source>
        <dbReference type="EMBL" id="THH13589.1"/>
    </source>
</evidence>
<dbReference type="PANTHER" id="PTHR42107">
    <property type="entry name" value="YALI0D24453P"/>
    <property type="match status" value="1"/>
</dbReference>
<feature type="compositionally biased region" description="Polar residues" evidence="2">
    <location>
        <begin position="667"/>
        <end position="680"/>
    </location>
</feature>
<feature type="compositionally biased region" description="Basic and acidic residues" evidence="2">
    <location>
        <begin position="68"/>
        <end position="83"/>
    </location>
</feature>
<dbReference type="PANTHER" id="PTHR42107:SF1">
    <property type="entry name" value="WHIM1 DOMAIN-CONTAINING PROTEIN"/>
    <property type="match status" value="1"/>
</dbReference>
<evidence type="ECO:0008006" key="5">
    <source>
        <dbReference type="Google" id="ProtNLM"/>
    </source>
</evidence>
<organism evidence="3 4">
    <name type="scientific">Bondarzewia mesenterica</name>
    <dbReference type="NCBI Taxonomy" id="1095465"/>
    <lineage>
        <taxon>Eukaryota</taxon>
        <taxon>Fungi</taxon>
        <taxon>Dikarya</taxon>
        <taxon>Basidiomycota</taxon>
        <taxon>Agaricomycotina</taxon>
        <taxon>Agaricomycetes</taxon>
        <taxon>Russulales</taxon>
        <taxon>Bondarzewiaceae</taxon>
        <taxon>Bondarzewia</taxon>
    </lineage>
</organism>
<feature type="region of interest" description="Disordered" evidence="2">
    <location>
        <begin position="486"/>
        <end position="574"/>
    </location>
</feature>
<dbReference type="AlphaFoldDB" id="A0A4S4LN53"/>
<feature type="compositionally biased region" description="Low complexity" evidence="2">
    <location>
        <begin position="531"/>
        <end position="541"/>
    </location>
</feature>
<feature type="compositionally biased region" description="Acidic residues" evidence="2">
    <location>
        <begin position="502"/>
        <end position="526"/>
    </location>
</feature>
<dbReference type="EMBL" id="SGPL01000342">
    <property type="protein sequence ID" value="THH13589.1"/>
    <property type="molecule type" value="Genomic_DNA"/>
</dbReference>
<dbReference type="Pfam" id="PF08555">
    <property type="entry name" value="FAM32A"/>
    <property type="match status" value="1"/>
</dbReference>
<name>A0A4S4LN53_9AGAM</name>
<comment type="caution">
    <text evidence="3">The sequence shown here is derived from an EMBL/GenBank/DDBJ whole genome shotgun (WGS) entry which is preliminary data.</text>
</comment>
<feature type="region of interest" description="Disordered" evidence="2">
    <location>
        <begin position="660"/>
        <end position="713"/>
    </location>
</feature>